<proteinExistence type="predicted"/>
<keyword evidence="7" id="KW-1133">Transmembrane helix</keyword>
<dbReference type="CDD" id="cd00082">
    <property type="entry name" value="HisKA"/>
    <property type="match status" value="1"/>
</dbReference>
<dbReference type="GO" id="GO:0007234">
    <property type="term" value="P:osmosensory signaling via phosphorelay pathway"/>
    <property type="evidence" value="ECO:0007669"/>
    <property type="project" value="TreeGrafter"/>
</dbReference>
<dbReference type="GO" id="GO:0030295">
    <property type="term" value="F:protein kinase activator activity"/>
    <property type="evidence" value="ECO:0007669"/>
    <property type="project" value="TreeGrafter"/>
</dbReference>
<dbReference type="InterPro" id="IPR005467">
    <property type="entry name" value="His_kinase_dom"/>
</dbReference>
<dbReference type="AlphaFoldDB" id="A0A809RVD2"/>
<protein>
    <recommendedName>
        <fullName evidence="3">histidine kinase</fullName>
        <ecNumber evidence="3">2.7.13.3</ecNumber>
    </recommendedName>
</protein>
<dbReference type="GO" id="GO:0000155">
    <property type="term" value="F:phosphorelay sensor kinase activity"/>
    <property type="evidence" value="ECO:0007669"/>
    <property type="project" value="InterPro"/>
</dbReference>
<dbReference type="InterPro" id="IPR036097">
    <property type="entry name" value="HisK_dim/P_sf"/>
</dbReference>
<dbReference type="EC" id="2.7.13.3" evidence="3"/>
<evidence type="ECO:0000256" key="6">
    <source>
        <dbReference type="ARBA" id="ARBA00022777"/>
    </source>
</evidence>
<evidence type="ECO:0000256" key="3">
    <source>
        <dbReference type="ARBA" id="ARBA00012438"/>
    </source>
</evidence>
<evidence type="ECO:0000256" key="1">
    <source>
        <dbReference type="ARBA" id="ARBA00000085"/>
    </source>
</evidence>
<dbReference type="InterPro" id="IPR036890">
    <property type="entry name" value="HATPase_C_sf"/>
</dbReference>
<keyword evidence="7" id="KW-0472">Membrane</keyword>
<dbReference type="Proteomes" id="UP000662914">
    <property type="component" value="Chromosome"/>
</dbReference>
<dbReference type="Gene3D" id="1.10.287.130">
    <property type="match status" value="1"/>
</dbReference>
<feature type="transmembrane region" description="Helical" evidence="7">
    <location>
        <begin position="18"/>
        <end position="38"/>
    </location>
</feature>
<dbReference type="PANTHER" id="PTHR42878">
    <property type="entry name" value="TWO-COMPONENT HISTIDINE KINASE"/>
    <property type="match status" value="1"/>
</dbReference>
<dbReference type="Gene3D" id="3.30.565.10">
    <property type="entry name" value="Histidine kinase-like ATPase, C-terminal domain"/>
    <property type="match status" value="1"/>
</dbReference>
<evidence type="ECO:0000256" key="4">
    <source>
        <dbReference type="ARBA" id="ARBA00022553"/>
    </source>
</evidence>
<accession>A0A809RVD2</accession>
<feature type="domain" description="Histidine kinase" evidence="8">
    <location>
        <begin position="283"/>
        <end position="493"/>
    </location>
</feature>
<dbReference type="GO" id="GO:0000156">
    <property type="term" value="F:phosphorelay response regulator activity"/>
    <property type="evidence" value="ECO:0007669"/>
    <property type="project" value="TreeGrafter"/>
</dbReference>
<evidence type="ECO:0000313" key="10">
    <source>
        <dbReference type="Proteomes" id="UP000662914"/>
    </source>
</evidence>
<dbReference type="GO" id="GO:0005886">
    <property type="term" value="C:plasma membrane"/>
    <property type="evidence" value="ECO:0007669"/>
    <property type="project" value="UniProtKB-SubCell"/>
</dbReference>
<dbReference type="PRINTS" id="PR00344">
    <property type="entry name" value="BCTRLSENSOR"/>
</dbReference>
<dbReference type="FunFam" id="3.30.565.10:FF:000006">
    <property type="entry name" value="Sensor histidine kinase WalK"/>
    <property type="match status" value="1"/>
</dbReference>
<sequence length="493" mass="54721">MDAEERTGRDERSLRRGFILTLLAWCTLVAGSFSWYFWQENQGVADTARKEARAILDRDNAYRHWLVDQGGVYVRPTEKLPGDPYLVHPHKDVVTQDGMRLTLLNPAFVLREVQLRQADLNRGRSRVVSLAPLNPANAADAWESRALDVLSGGLDRFEIVRSGDGEELRAMRPFFASAPCLGCHAAFQDGQLAGAITTRVPLAPYRETSRNTLGAVALGHGVIWIAGVAGIGFAHRRRRQHAAEQRAWTRSVETMNAELEQRVAARTEELTGALRELESFSYSVSHDLRAPLRALNGYAHLLQEALGERLDDEQRRMLERIARNAEKMGQLIDDILEYARAGREPLKRSAVDLDGLAREIASEQAEHYPAAHVEVAPLPSVQGDAVMLRQVFANLIANALKFTAGRAQPRVEIGACVEDGAVHCFVRDNGAGFDMAYADKLFNLFQRLHRESEFPGTGVGLAIVKRIVERHGGKVWVEATPDTGATFHFALPL</sequence>
<keyword evidence="7" id="KW-0812">Transmembrane</keyword>
<dbReference type="KEGG" id="ddz:DSYM_08550"/>
<name>A0A809RVD2_9PROT</name>
<dbReference type="PANTHER" id="PTHR42878:SF15">
    <property type="entry name" value="BACTERIOPHYTOCHROME"/>
    <property type="match status" value="1"/>
</dbReference>
<dbReference type="SMART" id="SM00387">
    <property type="entry name" value="HATPase_c"/>
    <property type="match status" value="1"/>
</dbReference>
<organism evidence="9 10">
    <name type="scientific">Candidatus Desulfobacillus denitrificans</name>
    <dbReference type="NCBI Taxonomy" id="2608985"/>
    <lineage>
        <taxon>Bacteria</taxon>
        <taxon>Pseudomonadati</taxon>
        <taxon>Pseudomonadota</taxon>
        <taxon>Betaproteobacteria</taxon>
        <taxon>Candidatus Desulfobacillus</taxon>
    </lineage>
</organism>
<dbReference type="InterPro" id="IPR003594">
    <property type="entry name" value="HATPase_dom"/>
</dbReference>
<dbReference type="InterPro" id="IPR004358">
    <property type="entry name" value="Sig_transdc_His_kin-like_C"/>
</dbReference>
<comment type="subcellular location">
    <subcellularLocation>
        <location evidence="2">Cell inner membrane</location>
        <topology evidence="2">Multi-pass membrane protein</topology>
    </subcellularLocation>
</comment>
<keyword evidence="6" id="KW-0418">Kinase</keyword>
<keyword evidence="4" id="KW-0597">Phosphoprotein</keyword>
<dbReference type="Pfam" id="PF02518">
    <property type="entry name" value="HATPase_c"/>
    <property type="match status" value="1"/>
</dbReference>
<evidence type="ECO:0000256" key="7">
    <source>
        <dbReference type="SAM" id="Phobius"/>
    </source>
</evidence>
<dbReference type="PROSITE" id="PS50109">
    <property type="entry name" value="HIS_KIN"/>
    <property type="match status" value="1"/>
</dbReference>
<evidence type="ECO:0000256" key="2">
    <source>
        <dbReference type="ARBA" id="ARBA00004429"/>
    </source>
</evidence>
<dbReference type="SMART" id="SM00388">
    <property type="entry name" value="HisKA"/>
    <property type="match status" value="1"/>
</dbReference>
<evidence type="ECO:0000313" key="9">
    <source>
        <dbReference type="EMBL" id="BBO20156.1"/>
    </source>
</evidence>
<keyword evidence="5" id="KW-0808">Transferase</keyword>
<evidence type="ECO:0000256" key="5">
    <source>
        <dbReference type="ARBA" id="ARBA00022679"/>
    </source>
</evidence>
<dbReference type="Pfam" id="PF11845">
    <property type="entry name" value="Tll0287-like"/>
    <property type="match status" value="1"/>
</dbReference>
<dbReference type="EMBL" id="AP021857">
    <property type="protein sequence ID" value="BBO20156.1"/>
    <property type="molecule type" value="Genomic_DNA"/>
</dbReference>
<dbReference type="InterPro" id="IPR050351">
    <property type="entry name" value="BphY/WalK/GraS-like"/>
</dbReference>
<reference evidence="9" key="1">
    <citation type="journal article" name="DNA Res.">
        <title>The physiological potential of anammox bacteria as revealed by their core genome structure.</title>
        <authorList>
            <person name="Okubo T."/>
            <person name="Toyoda A."/>
            <person name="Fukuhara K."/>
            <person name="Uchiyama I."/>
            <person name="Harigaya Y."/>
            <person name="Kuroiwa M."/>
            <person name="Suzuki T."/>
            <person name="Murakami Y."/>
            <person name="Suwa Y."/>
            <person name="Takami H."/>
        </authorList>
    </citation>
    <scope>NUCLEOTIDE SEQUENCE</scope>
    <source>
        <strain evidence="9">317325-3</strain>
    </source>
</reference>
<dbReference type="SUPFAM" id="SSF55874">
    <property type="entry name" value="ATPase domain of HSP90 chaperone/DNA topoisomerase II/histidine kinase"/>
    <property type="match status" value="1"/>
</dbReference>
<comment type="catalytic activity">
    <reaction evidence="1">
        <text>ATP + protein L-histidine = ADP + protein N-phospho-L-histidine.</text>
        <dbReference type="EC" id="2.7.13.3"/>
    </reaction>
</comment>
<gene>
    <name evidence="9" type="ORF">DSYM_08550</name>
</gene>
<dbReference type="SUPFAM" id="SSF47384">
    <property type="entry name" value="Homodimeric domain of signal transducing histidine kinase"/>
    <property type="match status" value="1"/>
</dbReference>
<evidence type="ECO:0000259" key="8">
    <source>
        <dbReference type="PROSITE" id="PS50109"/>
    </source>
</evidence>
<dbReference type="InterPro" id="IPR003661">
    <property type="entry name" value="HisK_dim/P_dom"/>
</dbReference>
<dbReference type="InterPro" id="IPR021796">
    <property type="entry name" value="Tll0287-like_dom"/>
</dbReference>
<dbReference type="Pfam" id="PF00512">
    <property type="entry name" value="HisKA"/>
    <property type="match status" value="1"/>
</dbReference>
<dbReference type="FunFam" id="1.10.287.130:FF:000070">
    <property type="entry name" value="Histidine kinase sensor protein"/>
    <property type="match status" value="1"/>
</dbReference>